<feature type="compositionally biased region" description="Basic and acidic residues" evidence="1">
    <location>
        <begin position="8"/>
        <end position="36"/>
    </location>
</feature>
<dbReference type="Proteomes" id="UP001358586">
    <property type="component" value="Chromosome 4"/>
</dbReference>
<proteinExistence type="predicted"/>
<sequence length="360" mass="40416">MGLGSRPMAEENRGKSLLDLVGDFRPRQNSRPLERNGARQVLGAEAYVLTCVADQMPDSAGSNLVLDPMHSGHVLASASIGLNPALGLLHKEAGSPLECFRPHQNLGQTSNVSSLDLEAVAGFVNKDLTAFISSPKDLATSLHVNPTFEEAKIGPISNALDPKKHTTVTFQEKLDIKSKSKSSLMCKLEFLQINLKLKLAVFELLIAPMRDCNAARLIWDKLIPQQNLSGFHFRSFSDWMRSNLQSHLTSLDGIDWPCLFRITMWRIWKNQNLFIFQGITWSVDEIIKISYSWAKQYSSTSQFSYHNWRNRFDEDFAADGGCVRDHNGEWIIGFAKYLGKCTVLEVELSGNSRWAESYFG</sequence>
<dbReference type="EMBL" id="JARKNE010000004">
    <property type="protein sequence ID" value="KAK5835451.1"/>
    <property type="molecule type" value="Genomic_DNA"/>
</dbReference>
<evidence type="ECO:0000256" key="1">
    <source>
        <dbReference type="SAM" id="MobiDB-lite"/>
    </source>
</evidence>
<organism evidence="2 3">
    <name type="scientific">Gossypium arboreum</name>
    <name type="common">Tree cotton</name>
    <name type="synonym">Gossypium nanking</name>
    <dbReference type="NCBI Taxonomy" id="29729"/>
    <lineage>
        <taxon>Eukaryota</taxon>
        <taxon>Viridiplantae</taxon>
        <taxon>Streptophyta</taxon>
        <taxon>Embryophyta</taxon>
        <taxon>Tracheophyta</taxon>
        <taxon>Spermatophyta</taxon>
        <taxon>Magnoliopsida</taxon>
        <taxon>eudicotyledons</taxon>
        <taxon>Gunneridae</taxon>
        <taxon>Pentapetalae</taxon>
        <taxon>rosids</taxon>
        <taxon>malvids</taxon>
        <taxon>Malvales</taxon>
        <taxon>Malvaceae</taxon>
        <taxon>Malvoideae</taxon>
        <taxon>Gossypium</taxon>
    </lineage>
</organism>
<name>A0ABR0Q877_GOSAR</name>
<reference evidence="2 3" key="1">
    <citation type="submission" date="2023-03" db="EMBL/GenBank/DDBJ databases">
        <title>WGS of Gossypium arboreum.</title>
        <authorList>
            <person name="Yu D."/>
        </authorList>
    </citation>
    <scope>NUCLEOTIDE SEQUENCE [LARGE SCALE GENOMIC DNA]</scope>
    <source>
        <tissue evidence="2">Leaf</tissue>
    </source>
</reference>
<keyword evidence="3" id="KW-1185">Reference proteome</keyword>
<evidence type="ECO:0000313" key="3">
    <source>
        <dbReference type="Proteomes" id="UP001358586"/>
    </source>
</evidence>
<gene>
    <name evidence="2" type="ORF">PVK06_011140</name>
</gene>
<comment type="caution">
    <text evidence="2">The sequence shown here is derived from an EMBL/GenBank/DDBJ whole genome shotgun (WGS) entry which is preliminary data.</text>
</comment>
<feature type="region of interest" description="Disordered" evidence="1">
    <location>
        <begin position="1"/>
        <end position="36"/>
    </location>
</feature>
<protein>
    <submittedName>
        <fullName evidence="2">Uncharacterized protein</fullName>
    </submittedName>
</protein>
<accession>A0ABR0Q877</accession>
<evidence type="ECO:0000313" key="2">
    <source>
        <dbReference type="EMBL" id="KAK5835451.1"/>
    </source>
</evidence>